<evidence type="ECO:0000256" key="2">
    <source>
        <dbReference type="ARBA" id="ARBA00008914"/>
    </source>
</evidence>
<proteinExistence type="inferred from homology"/>
<keyword evidence="5 9" id="KW-1133">Transmembrane helix</keyword>
<feature type="region of interest" description="Disordered" evidence="8">
    <location>
        <begin position="71"/>
        <end position="114"/>
    </location>
</feature>
<dbReference type="InterPro" id="IPR006665">
    <property type="entry name" value="OmpA-like"/>
</dbReference>
<evidence type="ECO:0000259" key="10">
    <source>
        <dbReference type="PROSITE" id="PS51123"/>
    </source>
</evidence>
<dbReference type="GO" id="GO:0005886">
    <property type="term" value="C:plasma membrane"/>
    <property type="evidence" value="ECO:0007669"/>
    <property type="project" value="UniProtKB-SubCell"/>
</dbReference>
<comment type="similarity">
    <text evidence="2">Belongs to the MotB family.</text>
</comment>
<name>A0A239VUC5_9MICO</name>
<gene>
    <name evidence="11" type="primary">motB</name>
    <name evidence="11" type="ORF">SAMEA4475696_02306</name>
</gene>
<feature type="region of interest" description="Disordered" evidence="8">
    <location>
        <begin position="277"/>
        <end position="300"/>
    </location>
</feature>
<dbReference type="PROSITE" id="PS51123">
    <property type="entry name" value="OMPA_2"/>
    <property type="match status" value="1"/>
</dbReference>
<dbReference type="InterPro" id="IPR050330">
    <property type="entry name" value="Bact_OuterMem_StrucFunc"/>
</dbReference>
<feature type="domain" description="OmpA-like" evidence="10">
    <location>
        <begin position="151"/>
        <end position="270"/>
    </location>
</feature>
<dbReference type="SUPFAM" id="SSF103088">
    <property type="entry name" value="OmpA-like"/>
    <property type="match status" value="1"/>
</dbReference>
<keyword evidence="3" id="KW-1003">Cell membrane</keyword>
<evidence type="ECO:0000313" key="11">
    <source>
        <dbReference type="EMBL" id="SNV25722.1"/>
    </source>
</evidence>
<keyword evidence="6 7" id="KW-0472">Membrane</keyword>
<dbReference type="Gene3D" id="3.30.1330.60">
    <property type="entry name" value="OmpA-like domain"/>
    <property type="match status" value="1"/>
</dbReference>
<keyword evidence="4 9" id="KW-0812">Transmembrane</keyword>
<organism evidence="11 12">
    <name type="scientific">Dermatophilus congolensis</name>
    <dbReference type="NCBI Taxonomy" id="1863"/>
    <lineage>
        <taxon>Bacteria</taxon>
        <taxon>Bacillati</taxon>
        <taxon>Actinomycetota</taxon>
        <taxon>Actinomycetes</taxon>
        <taxon>Micrococcales</taxon>
        <taxon>Dermatophilaceae</taxon>
        <taxon>Dermatophilus</taxon>
    </lineage>
</organism>
<evidence type="ECO:0000256" key="4">
    <source>
        <dbReference type="ARBA" id="ARBA00022692"/>
    </source>
</evidence>
<reference evidence="11 12" key="1">
    <citation type="submission" date="2017-06" db="EMBL/GenBank/DDBJ databases">
        <authorList>
            <consortium name="Pathogen Informatics"/>
        </authorList>
    </citation>
    <scope>NUCLEOTIDE SEQUENCE [LARGE SCALE GENOMIC DNA]</scope>
    <source>
        <strain evidence="11 12">NCTC13039</strain>
    </source>
</reference>
<dbReference type="GeneID" id="63460461"/>
<dbReference type="Pfam" id="PF13677">
    <property type="entry name" value="MotB_plug"/>
    <property type="match status" value="1"/>
</dbReference>
<dbReference type="Proteomes" id="UP000242637">
    <property type="component" value="Chromosome 1"/>
</dbReference>
<evidence type="ECO:0000256" key="8">
    <source>
        <dbReference type="SAM" id="MobiDB-lite"/>
    </source>
</evidence>
<accession>A0A239VUC5</accession>
<sequence>MARKKKREEHEEHANHERWMLSYADILTLLLALFIVMFAISKVDQQKLQTFAEGTAQAFGQANLAMQGKSGNLEGRDGILENQKPGQETKVPDNEAAQPSPLSQSALQREQAAAKAAAKEKESLKQLQIKIAAQLKQAGLANAAKFEINERGLVVNIVTDKVLFDTGKADLRPAGKKVIDTVAPILKGIPNYIAIEGHTDNVPLTAANRSNWELSTDRAAAVLRTLVTDGIPASKVSASGYADQRPIASNKDDAGRAMNRRVAVVILPTVPLNNSAAASNAVQQPPAGTAANTPSNKVGK</sequence>
<feature type="compositionally biased region" description="Polar residues" evidence="8">
    <location>
        <begin position="290"/>
        <end position="300"/>
    </location>
</feature>
<feature type="transmembrane region" description="Helical" evidence="9">
    <location>
        <begin position="21"/>
        <end position="40"/>
    </location>
</feature>
<protein>
    <submittedName>
        <fullName evidence="11">Chemotaxis protein MotB</fullName>
    </submittedName>
</protein>
<evidence type="ECO:0000313" key="12">
    <source>
        <dbReference type="Proteomes" id="UP000242637"/>
    </source>
</evidence>
<dbReference type="STRING" id="1121387.GCA_000429885_00670"/>
<dbReference type="InterPro" id="IPR036737">
    <property type="entry name" value="OmpA-like_sf"/>
</dbReference>
<dbReference type="AlphaFoldDB" id="A0A239VUC5"/>
<dbReference type="RefSeq" id="WP_051277218.1">
    <property type="nucleotide sequence ID" value="NZ_JAAFNI010000001.1"/>
</dbReference>
<evidence type="ECO:0000256" key="3">
    <source>
        <dbReference type="ARBA" id="ARBA00022475"/>
    </source>
</evidence>
<dbReference type="PANTHER" id="PTHR30329:SF20">
    <property type="entry name" value="EXPORTED PROTEIN"/>
    <property type="match status" value="1"/>
</dbReference>
<dbReference type="EMBL" id="LT906453">
    <property type="protein sequence ID" value="SNV25722.1"/>
    <property type="molecule type" value="Genomic_DNA"/>
</dbReference>
<evidence type="ECO:0000256" key="7">
    <source>
        <dbReference type="PROSITE-ProRule" id="PRU00473"/>
    </source>
</evidence>
<dbReference type="InterPro" id="IPR025713">
    <property type="entry name" value="MotB-like_N_dom"/>
</dbReference>
<evidence type="ECO:0000256" key="5">
    <source>
        <dbReference type="ARBA" id="ARBA00022989"/>
    </source>
</evidence>
<evidence type="ECO:0000256" key="1">
    <source>
        <dbReference type="ARBA" id="ARBA00004162"/>
    </source>
</evidence>
<dbReference type="Pfam" id="PF00691">
    <property type="entry name" value="OmpA"/>
    <property type="match status" value="1"/>
</dbReference>
<keyword evidence="12" id="KW-1185">Reference proteome</keyword>
<dbReference type="CDD" id="cd07185">
    <property type="entry name" value="OmpA_C-like"/>
    <property type="match status" value="1"/>
</dbReference>
<dbReference type="OrthoDB" id="9815217at2"/>
<dbReference type="KEGG" id="dco:SAMEA4475696_2306"/>
<evidence type="ECO:0000256" key="9">
    <source>
        <dbReference type="SAM" id="Phobius"/>
    </source>
</evidence>
<comment type="subcellular location">
    <subcellularLocation>
        <location evidence="1">Cell membrane</location>
        <topology evidence="1">Single-pass membrane protein</topology>
    </subcellularLocation>
</comment>
<evidence type="ECO:0000256" key="6">
    <source>
        <dbReference type="ARBA" id="ARBA00023136"/>
    </source>
</evidence>
<dbReference type="PANTHER" id="PTHR30329">
    <property type="entry name" value="STATOR ELEMENT OF FLAGELLAR MOTOR COMPLEX"/>
    <property type="match status" value="1"/>
</dbReference>